<dbReference type="EMBL" id="JBBPBN010000061">
    <property type="protein sequence ID" value="KAK8987072.1"/>
    <property type="molecule type" value="Genomic_DNA"/>
</dbReference>
<evidence type="ECO:0000313" key="3">
    <source>
        <dbReference type="Proteomes" id="UP001396334"/>
    </source>
</evidence>
<dbReference type="Proteomes" id="UP001396334">
    <property type="component" value="Unassembled WGS sequence"/>
</dbReference>
<evidence type="ECO:0000256" key="1">
    <source>
        <dbReference type="SAM" id="MobiDB-lite"/>
    </source>
</evidence>
<name>A0ABR2PFA4_9ROSI</name>
<evidence type="ECO:0000313" key="2">
    <source>
        <dbReference type="EMBL" id="KAK8987072.1"/>
    </source>
</evidence>
<accession>A0ABR2PFA4</accession>
<reference evidence="2 3" key="1">
    <citation type="journal article" date="2024" name="G3 (Bethesda)">
        <title>Genome assembly of Hibiscus sabdariffa L. provides insights into metabolisms of medicinal natural products.</title>
        <authorList>
            <person name="Kim T."/>
        </authorList>
    </citation>
    <scope>NUCLEOTIDE SEQUENCE [LARGE SCALE GENOMIC DNA]</scope>
    <source>
        <strain evidence="2">TK-2024</strain>
        <tissue evidence="2">Old leaves</tissue>
    </source>
</reference>
<protein>
    <submittedName>
        <fullName evidence="2">Uncharacterized protein</fullName>
    </submittedName>
</protein>
<sequence length="92" mass="10534">MYGWLLEEFQFRLDVMNRIENVVELVVNGRLYPVRVQEIESLFQTEVDSDKDESVSKESTGKEEAQHDVLDQVSEIGIEKTTIKTAGVVEES</sequence>
<feature type="region of interest" description="Disordered" evidence="1">
    <location>
        <begin position="47"/>
        <end position="68"/>
    </location>
</feature>
<feature type="compositionally biased region" description="Basic and acidic residues" evidence="1">
    <location>
        <begin position="52"/>
        <end position="68"/>
    </location>
</feature>
<gene>
    <name evidence="2" type="ORF">V6N11_055387</name>
</gene>
<proteinExistence type="predicted"/>
<comment type="caution">
    <text evidence="2">The sequence shown here is derived from an EMBL/GenBank/DDBJ whole genome shotgun (WGS) entry which is preliminary data.</text>
</comment>
<organism evidence="2 3">
    <name type="scientific">Hibiscus sabdariffa</name>
    <name type="common">roselle</name>
    <dbReference type="NCBI Taxonomy" id="183260"/>
    <lineage>
        <taxon>Eukaryota</taxon>
        <taxon>Viridiplantae</taxon>
        <taxon>Streptophyta</taxon>
        <taxon>Embryophyta</taxon>
        <taxon>Tracheophyta</taxon>
        <taxon>Spermatophyta</taxon>
        <taxon>Magnoliopsida</taxon>
        <taxon>eudicotyledons</taxon>
        <taxon>Gunneridae</taxon>
        <taxon>Pentapetalae</taxon>
        <taxon>rosids</taxon>
        <taxon>malvids</taxon>
        <taxon>Malvales</taxon>
        <taxon>Malvaceae</taxon>
        <taxon>Malvoideae</taxon>
        <taxon>Hibiscus</taxon>
    </lineage>
</organism>
<keyword evidence="3" id="KW-1185">Reference proteome</keyword>